<dbReference type="EMBL" id="VANI01000004">
    <property type="protein sequence ID" value="TLM79178.1"/>
    <property type="molecule type" value="Genomic_DNA"/>
</dbReference>
<accession>A0ABY2UM08</accession>
<proteinExistence type="predicted"/>
<evidence type="ECO:0000259" key="2">
    <source>
        <dbReference type="Pfam" id="PF05170"/>
    </source>
</evidence>
<dbReference type="Pfam" id="PF05170">
    <property type="entry name" value="AsmA"/>
    <property type="match status" value="2"/>
</dbReference>
<gene>
    <name evidence="3" type="ORF">FDY93_03470</name>
</gene>
<evidence type="ECO:0000256" key="1">
    <source>
        <dbReference type="SAM" id="MobiDB-lite"/>
    </source>
</evidence>
<dbReference type="PANTHER" id="PTHR30441:SF8">
    <property type="entry name" value="DUF748 DOMAIN-CONTAINING PROTEIN"/>
    <property type="match status" value="1"/>
</dbReference>
<evidence type="ECO:0000313" key="3">
    <source>
        <dbReference type="EMBL" id="TLM79178.1"/>
    </source>
</evidence>
<feature type="region of interest" description="Disordered" evidence="1">
    <location>
        <begin position="139"/>
        <end position="159"/>
    </location>
</feature>
<comment type="caution">
    <text evidence="3">The sequence shown here is derived from an EMBL/GenBank/DDBJ whole genome shotgun (WGS) entry which is preliminary data.</text>
</comment>
<dbReference type="RefSeq" id="WP_138234351.1">
    <property type="nucleotide sequence ID" value="NZ_CP185860.1"/>
</dbReference>
<feature type="domain" description="AsmA" evidence="2">
    <location>
        <begin position="303"/>
        <end position="577"/>
    </location>
</feature>
<sequence>MAWIKRGLITLVVLFLLFAGVIAWFLFSLDANQYKSRIVQLAADQGIALTLDGDIGWQLWPNIALKLEGVKVAPLALPSESLLEADKMAVGVALMPLLDKRVEAKEIVLLAPRVELTVDQNGKGNWELITDAIEAKAKLDEQQKQQTPPTLEIPKEEAPTSGGLELALEKLRLEDGVLRYTDKQAGSEYAISQLHISADNLVPGGKPGDVRLRAALAGSGFPEPVNLDIHSNLAIDEGLNGLRVQPANIKLTGAEGAEAQINLRGNVRRAKADAPWQIQLNLNADVNPVTGWLAAVGSDYHPQSTAALKKLHIEADISGTDKQMFLEPLQLALDDNNFTGSASFQAATNAKDVPSVSLSLKGGELNVDDYLPPPVDTPEQSELSADVAAAQPVPLPLESMRGFNAKLDLTLDKLHAMDFDIDKPQLAVNVNNGLYQLNKLAAGLYGGELNSTGVFNARGDSARGELSGGLTGVEISKVQEALFASDEPQAADQKRVTLSGKTNLTWVAQTTGADTLALQKNLRAAVQLNAAELALAPFNLEKGMCQLVSYAEKTPLPEKEWPAQTRLQDLRASVNLNGDVAKVEGINAGIENIALTGDGTVDLEQQNFDFALGLALVGEKTSGNGCSVQNDRWRNRPLPLRCNASFNEVGATTCKPDSRRLDDLIRDELKYKAEKKYGEKVEKKTEELKDKLKDRFKGLFNRGDKEESAPEPTP</sequence>
<evidence type="ECO:0000313" key="4">
    <source>
        <dbReference type="Proteomes" id="UP000306791"/>
    </source>
</evidence>
<dbReference type="InterPro" id="IPR052894">
    <property type="entry name" value="AsmA-related"/>
</dbReference>
<keyword evidence="4" id="KW-1185">Reference proteome</keyword>
<feature type="domain" description="AsmA" evidence="2">
    <location>
        <begin position="6"/>
        <end position="216"/>
    </location>
</feature>
<dbReference type="InterPro" id="IPR007844">
    <property type="entry name" value="AsmA"/>
</dbReference>
<name>A0ABY2UM08_9GAMM</name>
<dbReference type="PANTHER" id="PTHR30441">
    <property type="entry name" value="DUF748 DOMAIN-CONTAINING PROTEIN"/>
    <property type="match status" value="1"/>
</dbReference>
<dbReference type="Proteomes" id="UP000306791">
    <property type="component" value="Unassembled WGS sequence"/>
</dbReference>
<organism evidence="3 4">
    <name type="scientific">Microbulbifer harenosus</name>
    <dbReference type="NCBI Taxonomy" id="2576840"/>
    <lineage>
        <taxon>Bacteria</taxon>
        <taxon>Pseudomonadati</taxon>
        <taxon>Pseudomonadota</taxon>
        <taxon>Gammaproteobacteria</taxon>
        <taxon>Cellvibrionales</taxon>
        <taxon>Microbulbiferaceae</taxon>
        <taxon>Microbulbifer</taxon>
    </lineage>
</organism>
<protein>
    <submittedName>
        <fullName evidence="3">AsmA family protein</fullName>
    </submittedName>
</protein>
<reference evidence="3 4" key="1">
    <citation type="submission" date="2019-05" db="EMBL/GenBank/DDBJ databases">
        <title>Microbulbifer harenosus sp. nov., an alginate-degrading bacterium isolated from coastal sand.</title>
        <authorList>
            <person name="Huang H."/>
            <person name="Mo K."/>
            <person name="Bao S."/>
        </authorList>
    </citation>
    <scope>NUCLEOTIDE SEQUENCE [LARGE SCALE GENOMIC DNA]</scope>
    <source>
        <strain evidence="3 4">HB161719</strain>
    </source>
</reference>